<evidence type="ECO:0000256" key="4">
    <source>
        <dbReference type="ARBA" id="ARBA00023125"/>
    </source>
</evidence>
<dbReference type="SUPFAM" id="SSF57716">
    <property type="entry name" value="Glucocorticoid receptor-like (DNA-binding domain)"/>
    <property type="match status" value="1"/>
</dbReference>
<keyword evidence="4 5" id="KW-0238">DNA-binding</keyword>
<reference evidence="8 9" key="1">
    <citation type="submission" date="2022-04" db="UniProtKB">
        <authorList>
            <consortium name="RefSeq"/>
        </authorList>
    </citation>
    <scope>IDENTIFICATION</scope>
    <source>
        <strain evidence="8 9">J_2021</strain>
        <tissue evidence="8 9">Erythrocytes</tissue>
    </source>
</reference>
<dbReference type="RefSeq" id="XP_018108034.1">
    <property type="nucleotide sequence ID" value="XM_018252545.2"/>
</dbReference>
<keyword evidence="2 5" id="KW-0863">Zinc-finger</keyword>
<dbReference type="GeneID" id="108711131"/>
<evidence type="ECO:0000313" key="11">
    <source>
        <dbReference type="RefSeq" id="XP_018108034.1"/>
    </source>
</evidence>
<evidence type="ECO:0000256" key="2">
    <source>
        <dbReference type="ARBA" id="ARBA00022771"/>
    </source>
</evidence>
<evidence type="ECO:0000313" key="8">
    <source>
        <dbReference type="RefSeq" id="XP_018108031.1"/>
    </source>
</evidence>
<protein>
    <submittedName>
        <fullName evidence="8 9">Uncharacterized protein LOC108711131 isoform X1</fullName>
    </submittedName>
</protein>
<dbReference type="PANTHER" id="PTHR28624:SF1">
    <property type="entry name" value="MITOCHONDRIAL POTASSIUM CHANNEL"/>
    <property type="match status" value="1"/>
</dbReference>
<dbReference type="RefSeq" id="XP_018108032.1">
    <property type="nucleotide sequence ID" value="XM_018252543.2"/>
</dbReference>
<dbReference type="SMART" id="SM00980">
    <property type="entry name" value="THAP"/>
    <property type="match status" value="1"/>
</dbReference>
<evidence type="ECO:0000313" key="9">
    <source>
        <dbReference type="RefSeq" id="XP_018108032.1"/>
    </source>
</evidence>
<dbReference type="Pfam" id="PF05485">
    <property type="entry name" value="THAP"/>
    <property type="match status" value="1"/>
</dbReference>
<evidence type="ECO:0000256" key="3">
    <source>
        <dbReference type="ARBA" id="ARBA00022833"/>
    </source>
</evidence>
<dbReference type="SMART" id="SM00692">
    <property type="entry name" value="DM3"/>
    <property type="match status" value="1"/>
</dbReference>
<evidence type="ECO:0000313" key="10">
    <source>
        <dbReference type="RefSeq" id="XP_018108033.1"/>
    </source>
</evidence>
<proteinExistence type="predicted"/>
<accession>A0A8J0UR54</accession>
<dbReference type="InterPro" id="IPR006612">
    <property type="entry name" value="THAP_Znf"/>
</dbReference>
<dbReference type="PROSITE" id="PS51257">
    <property type="entry name" value="PROKAR_LIPOPROTEIN"/>
    <property type="match status" value="1"/>
</dbReference>
<keyword evidence="7" id="KW-1185">Reference proteome</keyword>
<dbReference type="KEGG" id="xla:108711131"/>
<dbReference type="RefSeq" id="XP_018108033.1">
    <property type="nucleotide sequence ID" value="XM_018252544.2"/>
</dbReference>
<dbReference type="OrthoDB" id="9881948at2759"/>
<dbReference type="GO" id="GO:0003677">
    <property type="term" value="F:DNA binding"/>
    <property type="evidence" value="ECO:0007669"/>
    <property type="project" value="UniProtKB-UniRule"/>
</dbReference>
<keyword evidence="3" id="KW-0862">Zinc</keyword>
<feature type="domain" description="THAP-type" evidence="6">
    <location>
        <begin position="23"/>
        <end position="116"/>
    </location>
</feature>
<dbReference type="PROSITE" id="PS50950">
    <property type="entry name" value="ZF_THAP"/>
    <property type="match status" value="1"/>
</dbReference>
<evidence type="ECO:0000313" key="7">
    <source>
        <dbReference type="Proteomes" id="UP000186698"/>
    </source>
</evidence>
<name>A0A8J0UR54_XENLA</name>
<evidence type="ECO:0000256" key="1">
    <source>
        <dbReference type="ARBA" id="ARBA00022723"/>
    </source>
</evidence>
<dbReference type="RefSeq" id="XP_018108031.1">
    <property type="nucleotide sequence ID" value="XM_018252542.2"/>
</dbReference>
<evidence type="ECO:0000259" key="6">
    <source>
        <dbReference type="PROSITE" id="PS50950"/>
    </source>
</evidence>
<sequence length="758" mass="85788">MRVGDRFLSLLLHHKILGSSSPMPNCIVSGCPHRSGQKDKYPNVTLHNFPNNIHKITNWLRQTSQYGEDLESVANEIFQVAKTGRHRICSVHFTEDSFIIQGSKRVLKPSAVPTIFLNQPTPISVSAIETAPFQSHKRRRVEQKLPFPSQTIVRVIKNLVTVGTQTDKTLFADGVTADAKPFGIHSACGQDNPIIQPDTLVRTGDDYVETEPWRIRSGHSYPVEFPIPIKLIKVSSTTEHMQYELIDDKSNVEEAVHLSQSLICGNQKSSSFYAPKESTLSSCTEGDRTGTVKPEEIHQRRFIVFEELLDQLLYLIKCQHSAEAPCHAPIVEIDKKIYGTMVAIKLTCLSGHCSLIWNSQPMSGEISTGNLSVACAILLSGSSFTKVQEMFKLMSMPLFPHTTYYTYKKRYIFPAIELAWTNEQESFQKHIVEQAAVLAGYGQFDSSVDSAKYCTFSMMDSVSKKIVDFAIEQVGPGKNAGTTEQIALKKCLDNLEAKGVDIKVLATNQNSSVRKFMKSKSATINHKFGVWHICKSLVKKLTAASKKRKCKDIAQWIGPITNHLIWCVQTCDQNVDLLLDKWRSLMYHIANRHTFKNLKHYTKCQHKQLTAQEQKVRKWITPAHPAYSTLVDILNNRLLIRDISRSEKFCHPGDLENFHSKVLKYRPKKTAFQMDSVYARTMLAVLSHNKNVNHPQAMVHCSKTTPLAAGNKSFQLVFPEQKKEWIPNPIYEQVTDVHLFDIISDAAEIVRGEIVHRW</sequence>
<dbReference type="Proteomes" id="UP000186698">
    <property type="component" value="Chromosome 3L"/>
</dbReference>
<dbReference type="GO" id="GO:0008270">
    <property type="term" value="F:zinc ion binding"/>
    <property type="evidence" value="ECO:0007669"/>
    <property type="project" value="UniProtKB-KW"/>
</dbReference>
<evidence type="ECO:0000256" key="5">
    <source>
        <dbReference type="PROSITE-ProRule" id="PRU00309"/>
    </source>
</evidence>
<dbReference type="InterPro" id="IPR037660">
    <property type="entry name" value="CCDC51"/>
</dbReference>
<organism evidence="8">
    <name type="scientific">Xenopus laevis</name>
    <name type="common">African clawed frog</name>
    <dbReference type="NCBI Taxonomy" id="8355"/>
    <lineage>
        <taxon>Eukaryota</taxon>
        <taxon>Metazoa</taxon>
        <taxon>Chordata</taxon>
        <taxon>Craniata</taxon>
        <taxon>Vertebrata</taxon>
        <taxon>Euteleostomi</taxon>
        <taxon>Amphibia</taxon>
        <taxon>Batrachia</taxon>
        <taxon>Anura</taxon>
        <taxon>Pipoidea</taxon>
        <taxon>Pipidae</taxon>
        <taxon>Xenopodinae</taxon>
        <taxon>Xenopus</taxon>
        <taxon>Xenopus</taxon>
    </lineage>
</organism>
<keyword evidence="1" id="KW-0479">Metal-binding</keyword>
<dbReference type="AlphaFoldDB" id="A0A8J0UR54"/>
<dbReference type="PANTHER" id="PTHR28624">
    <property type="entry name" value="COILED-COIL DOMAIN-CONTAINING PROTEIN 51"/>
    <property type="match status" value="1"/>
</dbReference>
<gene>
    <name evidence="8 9 10 11" type="primary">LOC108711131</name>
</gene>